<evidence type="ECO:0000259" key="5">
    <source>
        <dbReference type="Pfam" id="PF13657"/>
    </source>
</evidence>
<dbReference type="AlphaFoldDB" id="A0A1I7C2P8"/>
<dbReference type="InterPro" id="IPR012893">
    <property type="entry name" value="HipA-like_C"/>
</dbReference>
<gene>
    <name evidence="6" type="ORF">SAMN05192563_1005392</name>
</gene>
<dbReference type="OrthoDB" id="9805913at2"/>
<feature type="domain" description="HipA-like C-terminal" evidence="4">
    <location>
        <begin position="157"/>
        <end position="407"/>
    </location>
</feature>
<dbReference type="InterPro" id="IPR017508">
    <property type="entry name" value="HipA_N1"/>
</dbReference>
<dbReference type="GO" id="GO:0005829">
    <property type="term" value="C:cytosol"/>
    <property type="evidence" value="ECO:0007669"/>
    <property type="project" value="TreeGrafter"/>
</dbReference>
<dbReference type="Pfam" id="PF13657">
    <property type="entry name" value="Couple_hipA"/>
    <property type="match status" value="1"/>
</dbReference>
<sequence>MARRSQTQRLNIWMNGLPVGYWEKAREGDRLSYLDEWIEDEQGRPLSLSMPFTPGNQPYRGDVVSAFFDNLLPDSDAIRRRLAQRHRTGSTNAFDLLVALGRDCVGAIQLLPPDEQPTDLYDISGTPLSEPQIALLLRNATSAAPLGQYDNGVDLRLSIAGAQEKTALLRHDEQWIYPTGSTPTTHIFKLPLGLVGNMQADMRTSIENEWLCSKIVSAYGLPAANCEIAAFENQKALVVERFDRRLSSDASWIVRLPQEDMCQATGRPSHLKYQADGGPGIAEIMDVLLGSENADQDRRQFFKTQLVFWLLAATDGHAKNFSIFHLPGGLYRSTPLYDVLSAHPIIGPGRNQIARQKVKMAMAVRGSTNHYLIEKIQRRHWIEQARQVGSGSDTAQDIIAEVVDATDHVISAVGTQVPSGFPDGLAESILGGIAKQRDKLAMTVGRRQCLPQSSMSDR</sequence>
<dbReference type="RefSeq" id="WP_093634405.1">
    <property type="nucleotide sequence ID" value="NZ_FPBH01000005.1"/>
</dbReference>
<proteinExistence type="inferred from homology"/>
<dbReference type="GO" id="GO:0004674">
    <property type="term" value="F:protein serine/threonine kinase activity"/>
    <property type="evidence" value="ECO:0007669"/>
    <property type="project" value="TreeGrafter"/>
</dbReference>
<dbReference type="Pfam" id="PF07804">
    <property type="entry name" value="HipA_C"/>
    <property type="match status" value="1"/>
</dbReference>
<evidence type="ECO:0000256" key="1">
    <source>
        <dbReference type="ARBA" id="ARBA00010164"/>
    </source>
</evidence>
<evidence type="ECO:0000313" key="7">
    <source>
        <dbReference type="Proteomes" id="UP000198844"/>
    </source>
</evidence>
<dbReference type="PANTHER" id="PTHR37419:SF1">
    <property type="entry name" value="SERINE_THREONINE-PROTEIN KINASE TOXIN HIPA"/>
    <property type="match status" value="1"/>
</dbReference>
<dbReference type="NCBIfam" id="TIGR03071">
    <property type="entry name" value="couple_hipA"/>
    <property type="match status" value="1"/>
</dbReference>
<organism evidence="6 7">
    <name type="scientific">Paraburkholderia aspalathi</name>
    <dbReference type="NCBI Taxonomy" id="1324617"/>
    <lineage>
        <taxon>Bacteria</taxon>
        <taxon>Pseudomonadati</taxon>
        <taxon>Pseudomonadota</taxon>
        <taxon>Betaproteobacteria</taxon>
        <taxon>Burkholderiales</taxon>
        <taxon>Burkholderiaceae</taxon>
        <taxon>Paraburkholderia</taxon>
    </lineage>
</organism>
<protein>
    <submittedName>
        <fullName evidence="6">Serine/threonine-protein kinase HipA</fullName>
    </submittedName>
</protein>
<feature type="domain" description="HipA N-terminal subdomain 1" evidence="5">
    <location>
        <begin position="10"/>
        <end position="110"/>
    </location>
</feature>
<reference evidence="6 7" key="1">
    <citation type="submission" date="2016-10" db="EMBL/GenBank/DDBJ databases">
        <authorList>
            <person name="de Groot N.N."/>
        </authorList>
    </citation>
    <scope>NUCLEOTIDE SEQUENCE [LARGE SCALE GENOMIC DNA]</scope>
    <source>
        <strain evidence="6 7">LMG 27731</strain>
    </source>
</reference>
<keyword evidence="2" id="KW-0808">Transferase</keyword>
<accession>A0A1I7C2P8</accession>
<name>A0A1I7C2P8_9BURK</name>
<evidence type="ECO:0000256" key="2">
    <source>
        <dbReference type="ARBA" id="ARBA00022679"/>
    </source>
</evidence>
<dbReference type="PANTHER" id="PTHR37419">
    <property type="entry name" value="SERINE/THREONINE-PROTEIN KINASE TOXIN HIPA"/>
    <property type="match status" value="1"/>
</dbReference>
<evidence type="ECO:0000259" key="4">
    <source>
        <dbReference type="Pfam" id="PF07804"/>
    </source>
</evidence>
<dbReference type="EMBL" id="FPBH01000005">
    <property type="protein sequence ID" value="SFT93681.1"/>
    <property type="molecule type" value="Genomic_DNA"/>
</dbReference>
<dbReference type="CDD" id="cd17808">
    <property type="entry name" value="HipA_Ec_like"/>
    <property type="match status" value="1"/>
</dbReference>
<dbReference type="Proteomes" id="UP000198844">
    <property type="component" value="Unassembled WGS sequence"/>
</dbReference>
<comment type="similarity">
    <text evidence="1">Belongs to the HipA Ser/Thr kinase family.</text>
</comment>
<keyword evidence="3 6" id="KW-0418">Kinase</keyword>
<dbReference type="InterPro" id="IPR052028">
    <property type="entry name" value="HipA_Ser/Thr_kinase"/>
</dbReference>
<evidence type="ECO:0000256" key="3">
    <source>
        <dbReference type="ARBA" id="ARBA00022777"/>
    </source>
</evidence>
<evidence type="ECO:0000313" key="6">
    <source>
        <dbReference type="EMBL" id="SFT93681.1"/>
    </source>
</evidence>